<dbReference type="SUPFAM" id="SSF50346">
    <property type="entry name" value="PRC-barrel domain"/>
    <property type="match status" value="1"/>
</dbReference>
<keyword evidence="4" id="KW-1185">Reference proteome</keyword>
<dbReference type="InterPro" id="IPR011033">
    <property type="entry name" value="PRC_barrel-like_sf"/>
</dbReference>
<name>A0A2T5G0C5_9SPHN</name>
<dbReference type="AlphaFoldDB" id="A0A2T5G0C5"/>
<dbReference type="RefSeq" id="WP_107966894.1">
    <property type="nucleotide sequence ID" value="NZ_NWBU01000005.1"/>
</dbReference>
<dbReference type="PANTHER" id="PTHR36505:SF1">
    <property type="entry name" value="BLR1072 PROTEIN"/>
    <property type="match status" value="1"/>
</dbReference>
<dbReference type="InterPro" id="IPR027275">
    <property type="entry name" value="PRC-brl_dom"/>
</dbReference>
<proteinExistence type="predicted"/>
<dbReference type="Gene3D" id="2.30.30.240">
    <property type="entry name" value="PRC-barrel domain"/>
    <property type="match status" value="1"/>
</dbReference>
<evidence type="ECO:0000259" key="2">
    <source>
        <dbReference type="Pfam" id="PF05239"/>
    </source>
</evidence>
<protein>
    <submittedName>
        <fullName evidence="3">Photosystem reaction center subunit H</fullName>
    </submittedName>
</protein>
<feature type="domain" description="PRC-barrel" evidence="2">
    <location>
        <begin position="22"/>
        <end position="93"/>
    </location>
</feature>
<comment type="caution">
    <text evidence="3">The sequence shown here is derived from an EMBL/GenBank/DDBJ whole genome shotgun (WGS) entry which is preliminary data.</text>
</comment>
<gene>
    <name evidence="3" type="ORF">CLG96_05485</name>
</gene>
<dbReference type="Proteomes" id="UP000244162">
    <property type="component" value="Unassembled WGS sequence"/>
</dbReference>
<dbReference type="EMBL" id="NWBU01000005">
    <property type="protein sequence ID" value="PTQ12386.1"/>
    <property type="molecule type" value="Genomic_DNA"/>
</dbReference>
<evidence type="ECO:0000313" key="4">
    <source>
        <dbReference type="Proteomes" id="UP000244162"/>
    </source>
</evidence>
<reference evidence="3 4" key="1">
    <citation type="submission" date="2017-09" db="EMBL/GenBank/DDBJ databases">
        <title>Sphingomonas panjinensis sp.nov., isolated from oil-contaminated soil.</title>
        <authorList>
            <person name="Wang L."/>
            <person name="Chen L."/>
        </authorList>
    </citation>
    <scope>NUCLEOTIDE SEQUENCE [LARGE SCALE GENOMIC DNA]</scope>
    <source>
        <strain evidence="3 4">FW-11</strain>
    </source>
</reference>
<accession>A0A2T5G0C5</accession>
<dbReference type="PANTHER" id="PTHR36505">
    <property type="entry name" value="BLR1072 PROTEIN"/>
    <property type="match status" value="1"/>
</dbReference>
<organism evidence="3 4">
    <name type="scientific">Sphingomonas oleivorans</name>
    <dbReference type="NCBI Taxonomy" id="1735121"/>
    <lineage>
        <taxon>Bacteria</taxon>
        <taxon>Pseudomonadati</taxon>
        <taxon>Pseudomonadota</taxon>
        <taxon>Alphaproteobacteria</taxon>
        <taxon>Sphingomonadales</taxon>
        <taxon>Sphingomonadaceae</taxon>
        <taxon>Sphingomonas</taxon>
    </lineage>
</organism>
<feature type="region of interest" description="Disordered" evidence="1">
    <location>
        <begin position="1"/>
        <end position="25"/>
    </location>
</feature>
<dbReference type="Pfam" id="PF05239">
    <property type="entry name" value="PRC"/>
    <property type="match status" value="1"/>
</dbReference>
<evidence type="ECO:0000256" key="1">
    <source>
        <dbReference type="SAM" id="MobiDB-lite"/>
    </source>
</evidence>
<sequence>MPTDAPSAPPHATRQTSRLAAADRVTGTAVHARDGRKLGTIHSFIVDKLTGQIAFAVLSIGGFLGLGQKYHPLPWELLAYDEFKDGYVVNVDLERLHGSPSYRPDDAPQFDEAYGQRIAAYYANSSERDY</sequence>
<dbReference type="OrthoDB" id="7274881at2"/>
<evidence type="ECO:0000313" key="3">
    <source>
        <dbReference type="EMBL" id="PTQ12386.1"/>
    </source>
</evidence>